<dbReference type="STRING" id="387005.A0A183HFL0"/>
<dbReference type="Pfam" id="PF10292">
    <property type="entry name" value="7TM_GPCR_Srab"/>
    <property type="match status" value="1"/>
</dbReference>
<comment type="subcellular location">
    <subcellularLocation>
        <location evidence="1">Membrane</location>
        <topology evidence="1">Multi-pass membrane protein</topology>
    </subcellularLocation>
</comment>
<evidence type="ECO:0000313" key="8">
    <source>
        <dbReference type="WBParaSite" id="OFLC_0000627101-mRNA-1"/>
    </source>
</evidence>
<evidence type="ECO:0000256" key="4">
    <source>
        <dbReference type="ARBA" id="ARBA00023136"/>
    </source>
</evidence>
<dbReference type="PANTHER" id="PTHR46561:SF11">
    <property type="entry name" value="SERPENTINE RECEPTOR CLASS ALPHA_BETA-14"/>
    <property type="match status" value="1"/>
</dbReference>
<dbReference type="Proteomes" id="UP000267606">
    <property type="component" value="Unassembled WGS sequence"/>
</dbReference>
<evidence type="ECO:0000313" key="7">
    <source>
        <dbReference type="Proteomes" id="UP000267606"/>
    </source>
</evidence>
<keyword evidence="7" id="KW-1185">Reference proteome</keyword>
<dbReference type="PANTHER" id="PTHR46561">
    <property type="entry name" value="SERPENTINE RECEPTOR, CLASS AB (CLASS A-LIKE)-RELATED"/>
    <property type="match status" value="1"/>
</dbReference>
<dbReference type="InterPro" id="IPR053286">
    <property type="entry name" value="Nematode_rcpt-like_srab"/>
</dbReference>
<protein>
    <submittedName>
        <fullName evidence="8">7TM_GPCR_Srx domain-containing protein</fullName>
    </submittedName>
</protein>
<evidence type="ECO:0000256" key="3">
    <source>
        <dbReference type="ARBA" id="ARBA00022989"/>
    </source>
</evidence>
<dbReference type="WBParaSite" id="OFLC_0000627101-mRNA-1">
    <property type="protein sequence ID" value="OFLC_0000627101-mRNA-1"/>
    <property type="gene ID" value="OFLC_0000627101"/>
</dbReference>
<dbReference type="EMBL" id="UZAJ01005867">
    <property type="protein sequence ID" value="VDO45991.1"/>
    <property type="molecule type" value="Genomic_DNA"/>
</dbReference>
<name>A0A183HFL0_9BILA</name>
<reference evidence="6 7" key="2">
    <citation type="submission" date="2018-11" db="EMBL/GenBank/DDBJ databases">
        <authorList>
            <consortium name="Pathogen Informatics"/>
        </authorList>
    </citation>
    <scope>NUCLEOTIDE SEQUENCE [LARGE SCALE GENOMIC DNA]</scope>
</reference>
<dbReference type="InterPro" id="IPR019408">
    <property type="entry name" value="7TM_GPCR_serpentine_rcpt_Srab"/>
</dbReference>
<dbReference type="AlphaFoldDB" id="A0A183HFL0"/>
<evidence type="ECO:0000313" key="6">
    <source>
        <dbReference type="EMBL" id="VDO45991.1"/>
    </source>
</evidence>
<dbReference type="GO" id="GO:0016020">
    <property type="term" value="C:membrane"/>
    <property type="evidence" value="ECO:0007669"/>
    <property type="project" value="UniProtKB-SubCell"/>
</dbReference>
<evidence type="ECO:0000256" key="5">
    <source>
        <dbReference type="SAM" id="Phobius"/>
    </source>
</evidence>
<keyword evidence="2 5" id="KW-0812">Transmembrane</keyword>
<feature type="transmembrane region" description="Helical" evidence="5">
    <location>
        <begin position="58"/>
        <end position="78"/>
    </location>
</feature>
<reference evidence="8" key="1">
    <citation type="submission" date="2016-06" db="UniProtKB">
        <authorList>
            <consortium name="WormBaseParasite"/>
        </authorList>
    </citation>
    <scope>IDENTIFICATION</scope>
</reference>
<keyword evidence="3 5" id="KW-1133">Transmembrane helix</keyword>
<evidence type="ECO:0000256" key="2">
    <source>
        <dbReference type="ARBA" id="ARBA00022692"/>
    </source>
</evidence>
<proteinExistence type="predicted"/>
<organism evidence="8">
    <name type="scientific">Onchocerca flexuosa</name>
    <dbReference type="NCBI Taxonomy" id="387005"/>
    <lineage>
        <taxon>Eukaryota</taxon>
        <taxon>Metazoa</taxon>
        <taxon>Ecdysozoa</taxon>
        <taxon>Nematoda</taxon>
        <taxon>Chromadorea</taxon>
        <taxon>Rhabditida</taxon>
        <taxon>Spirurina</taxon>
        <taxon>Spiruromorpha</taxon>
        <taxon>Filarioidea</taxon>
        <taxon>Onchocercidae</taxon>
        <taxon>Onchocerca</taxon>
    </lineage>
</organism>
<evidence type="ECO:0000256" key="1">
    <source>
        <dbReference type="ARBA" id="ARBA00004141"/>
    </source>
</evidence>
<gene>
    <name evidence="6" type="ORF">OFLC_LOCUS6273</name>
</gene>
<accession>A0A183HFL0</accession>
<sequence length="153" mass="17712">MIFQFAIGLGNFLVLVSDFDLFGSEKVRFHRIKIHVNLSQRYQITENINSIQILSPMIAFHSLLVAFYMGALFLPFAVNLKFSQKQFAIYLESVQQTPIYALTLPIAIVWTEKYVRKTTQKNRQNAIELKGIEAADHYFVCILMHLFSHNIIV</sequence>
<keyword evidence="4 5" id="KW-0472">Membrane</keyword>